<evidence type="ECO:0000256" key="1">
    <source>
        <dbReference type="SAM" id="MobiDB-lite"/>
    </source>
</evidence>
<dbReference type="Proteomes" id="UP001497392">
    <property type="component" value="Unassembled WGS sequence"/>
</dbReference>
<name>A0ABP1FJL7_9CHLO</name>
<keyword evidence="2" id="KW-0812">Transmembrane</keyword>
<sequence>MQSNLSRLQDSQLHQLQVLHRAGGCLPSVRNLHHRHEALPRQRAFVQGRAASFMREGESMEDEPLYMSVPMGYEAEALEAMKAADMEDGVRYYAELKQHMLARTRRFGSLLAAYLLLQVSGPAALATLVGTAGSWVYLKLLIDDMDNVSESTVAPFRQAQAQPQGPAKLVLQGLAAYRQALKPRLLVPVALAAGMGLYNSQAQQPLGGAAEFSLLAGFLSYKAALLLEFWDSAKPKFDPESLGRQPRPQLPVLPDVEPVQMRAVKDTDQSASQ</sequence>
<organism evidence="3 4">
    <name type="scientific">Coccomyxa viridis</name>
    <dbReference type="NCBI Taxonomy" id="1274662"/>
    <lineage>
        <taxon>Eukaryota</taxon>
        <taxon>Viridiplantae</taxon>
        <taxon>Chlorophyta</taxon>
        <taxon>core chlorophytes</taxon>
        <taxon>Trebouxiophyceae</taxon>
        <taxon>Trebouxiophyceae incertae sedis</taxon>
        <taxon>Coccomyxaceae</taxon>
        <taxon>Coccomyxa</taxon>
    </lineage>
</organism>
<protein>
    <submittedName>
        <fullName evidence="3">G531 protein</fullName>
    </submittedName>
</protein>
<keyword evidence="2" id="KW-1133">Transmembrane helix</keyword>
<feature type="transmembrane region" description="Helical" evidence="2">
    <location>
        <begin position="110"/>
        <end position="138"/>
    </location>
</feature>
<feature type="region of interest" description="Disordered" evidence="1">
    <location>
        <begin position="237"/>
        <end position="273"/>
    </location>
</feature>
<dbReference type="PANTHER" id="PTHR34118">
    <property type="entry name" value="NF-KAPPA-B INHIBITOR-LIKE PROTEIN-RELATED"/>
    <property type="match status" value="1"/>
</dbReference>
<keyword evidence="2" id="KW-0472">Membrane</keyword>
<accession>A0ABP1FJL7</accession>
<proteinExistence type="predicted"/>
<evidence type="ECO:0000313" key="4">
    <source>
        <dbReference type="Proteomes" id="UP001497392"/>
    </source>
</evidence>
<gene>
    <name evidence="3" type="primary">g531</name>
    <name evidence="3" type="ORF">VP750_LOCUS464</name>
</gene>
<comment type="caution">
    <text evidence="3">The sequence shown here is derived from an EMBL/GenBank/DDBJ whole genome shotgun (WGS) entry which is preliminary data.</text>
</comment>
<feature type="compositionally biased region" description="Basic and acidic residues" evidence="1">
    <location>
        <begin position="263"/>
        <end position="273"/>
    </location>
</feature>
<evidence type="ECO:0000256" key="2">
    <source>
        <dbReference type="SAM" id="Phobius"/>
    </source>
</evidence>
<evidence type="ECO:0000313" key="3">
    <source>
        <dbReference type="EMBL" id="CAL5218805.1"/>
    </source>
</evidence>
<reference evidence="3 4" key="1">
    <citation type="submission" date="2024-06" db="EMBL/GenBank/DDBJ databases">
        <authorList>
            <person name="Kraege A."/>
            <person name="Thomma B."/>
        </authorList>
    </citation>
    <scope>NUCLEOTIDE SEQUENCE [LARGE SCALE GENOMIC DNA]</scope>
</reference>
<keyword evidence="4" id="KW-1185">Reference proteome</keyword>
<dbReference type="EMBL" id="CAXHTA020000001">
    <property type="protein sequence ID" value="CAL5218805.1"/>
    <property type="molecule type" value="Genomic_DNA"/>
</dbReference>
<dbReference type="PANTHER" id="PTHR34118:SF6">
    <property type="entry name" value="PROTEIN CONSERVED ONLY IN THE GREEN LINEAGE 160, CHLOROPLASTIC"/>
    <property type="match status" value="1"/>
</dbReference>